<keyword evidence="3 5" id="KW-1133">Transmembrane helix</keyword>
<evidence type="ECO:0000256" key="1">
    <source>
        <dbReference type="ARBA" id="ARBA00004141"/>
    </source>
</evidence>
<evidence type="ECO:0000256" key="3">
    <source>
        <dbReference type="ARBA" id="ARBA00022989"/>
    </source>
</evidence>
<feature type="domain" description="GtrA/DPMS transmembrane" evidence="6">
    <location>
        <begin position="13"/>
        <end position="132"/>
    </location>
</feature>
<keyword evidence="2 5" id="KW-0812">Transmembrane</keyword>
<feature type="transmembrane region" description="Helical" evidence="5">
    <location>
        <begin position="72"/>
        <end position="98"/>
    </location>
</feature>
<protein>
    <recommendedName>
        <fullName evidence="6">GtrA/DPMS transmembrane domain-containing protein</fullName>
    </recommendedName>
</protein>
<keyword evidence="4 5" id="KW-0472">Membrane</keyword>
<dbReference type="EMBL" id="BMFF01000005">
    <property type="protein sequence ID" value="GGD04792.1"/>
    <property type="molecule type" value="Genomic_DNA"/>
</dbReference>
<evidence type="ECO:0000256" key="5">
    <source>
        <dbReference type="SAM" id="Phobius"/>
    </source>
</evidence>
<organism evidence="7 8">
    <name type="scientific">Halopseudomonas salina</name>
    <dbReference type="NCBI Taxonomy" id="1323744"/>
    <lineage>
        <taxon>Bacteria</taxon>
        <taxon>Pseudomonadati</taxon>
        <taxon>Pseudomonadota</taxon>
        <taxon>Gammaproteobacteria</taxon>
        <taxon>Pseudomonadales</taxon>
        <taxon>Pseudomonadaceae</taxon>
        <taxon>Halopseudomonas</taxon>
    </lineage>
</organism>
<dbReference type="Pfam" id="PF04138">
    <property type="entry name" value="GtrA_DPMS_TM"/>
    <property type="match status" value="1"/>
</dbReference>
<sequence>MIRQFLSGKFLAFLITGGIAALVNLASRIVYDVWTSFSTAVVLAYLTGMVTAFVLARLFVFRETRQSLRLSAGWFVLVNFVAILQTWGLSMFLAFVVFPWLGIERFAREAAHAIGVVVPVFTSYLGHKYYSFR</sequence>
<feature type="transmembrane region" description="Helical" evidence="5">
    <location>
        <begin position="110"/>
        <end position="127"/>
    </location>
</feature>
<feature type="transmembrane region" description="Helical" evidence="5">
    <location>
        <begin position="37"/>
        <end position="60"/>
    </location>
</feature>
<dbReference type="RefSeq" id="WP_150278161.1">
    <property type="nucleotide sequence ID" value="NZ_BMFF01000005.1"/>
</dbReference>
<comment type="subcellular location">
    <subcellularLocation>
        <location evidence="1">Membrane</location>
        <topology evidence="1">Multi-pass membrane protein</topology>
    </subcellularLocation>
</comment>
<evidence type="ECO:0000256" key="2">
    <source>
        <dbReference type="ARBA" id="ARBA00022692"/>
    </source>
</evidence>
<evidence type="ECO:0000313" key="8">
    <source>
        <dbReference type="Proteomes" id="UP000638188"/>
    </source>
</evidence>
<dbReference type="InterPro" id="IPR007267">
    <property type="entry name" value="GtrA_DPMS_TM"/>
</dbReference>
<comment type="caution">
    <text evidence="7">The sequence shown here is derived from an EMBL/GenBank/DDBJ whole genome shotgun (WGS) entry which is preliminary data.</text>
</comment>
<evidence type="ECO:0000259" key="6">
    <source>
        <dbReference type="Pfam" id="PF04138"/>
    </source>
</evidence>
<feature type="transmembrane region" description="Helical" evidence="5">
    <location>
        <begin position="12"/>
        <end position="31"/>
    </location>
</feature>
<name>A0ABQ1PWH9_9GAMM</name>
<accession>A0ABQ1PWH9</accession>
<gene>
    <name evidence="7" type="ORF">GCM10007418_24810</name>
</gene>
<proteinExistence type="predicted"/>
<evidence type="ECO:0000313" key="7">
    <source>
        <dbReference type="EMBL" id="GGD04792.1"/>
    </source>
</evidence>
<reference evidence="8" key="1">
    <citation type="journal article" date="2019" name="Int. J. Syst. Evol. Microbiol.">
        <title>The Global Catalogue of Microorganisms (GCM) 10K type strain sequencing project: providing services to taxonomists for standard genome sequencing and annotation.</title>
        <authorList>
            <consortium name="The Broad Institute Genomics Platform"/>
            <consortium name="The Broad Institute Genome Sequencing Center for Infectious Disease"/>
            <person name="Wu L."/>
            <person name="Ma J."/>
        </authorList>
    </citation>
    <scope>NUCLEOTIDE SEQUENCE [LARGE SCALE GENOMIC DNA]</scope>
    <source>
        <strain evidence="8">CGMCC 1.12482</strain>
    </source>
</reference>
<evidence type="ECO:0000256" key="4">
    <source>
        <dbReference type="ARBA" id="ARBA00023136"/>
    </source>
</evidence>
<keyword evidence="8" id="KW-1185">Reference proteome</keyword>
<dbReference type="Proteomes" id="UP000638188">
    <property type="component" value="Unassembled WGS sequence"/>
</dbReference>